<name>A0ABT7DQI3_9ACTN</name>
<comment type="caution">
    <text evidence="1">The sequence shown here is derived from an EMBL/GenBank/DDBJ whole genome shotgun (WGS) entry which is preliminary data.</text>
</comment>
<protein>
    <submittedName>
        <fullName evidence="1">Uncharacterized protein</fullName>
    </submittedName>
</protein>
<dbReference type="RefSeq" id="WP_283832825.1">
    <property type="nucleotide sequence ID" value="NZ_JASJEU010000022.1"/>
</dbReference>
<accession>A0ABT7DQI3</accession>
<organism evidence="1 2">
    <name type="scientific">Gordonibacter faecis</name>
    <dbReference type="NCBI Taxonomy" id="3047475"/>
    <lineage>
        <taxon>Bacteria</taxon>
        <taxon>Bacillati</taxon>
        <taxon>Actinomycetota</taxon>
        <taxon>Coriobacteriia</taxon>
        <taxon>Eggerthellales</taxon>
        <taxon>Eggerthellaceae</taxon>
        <taxon>Gordonibacter</taxon>
    </lineage>
</organism>
<sequence length="179" mass="20943">MDISEFRFALSSSYVLFVCEGGAERIVIRKLIESEQLLCRPENIVEVTSLRSASAIEQKFLGYDYDKDLIIARVLDSKTERFTLGNLYRDRFSVCNIRTSPEIEMLVIINEHQLTEFNKVKSRIKPSQFCIRELGFTNVKKPDFLETYWSKETLLCAIREYKRIHRTPPGEFCLADMLR</sequence>
<dbReference type="Proteomes" id="UP001232750">
    <property type="component" value="Unassembled WGS sequence"/>
</dbReference>
<keyword evidence="2" id="KW-1185">Reference proteome</keyword>
<evidence type="ECO:0000313" key="2">
    <source>
        <dbReference type="Proteomes" id="UP001232750"/>
    </source>
</evidence>
<dbReference type="EMBL" id="JASJEU010000022">
    <property type="protein sequence ID" value="MDJ1651482.1"/>
    <property type="molecule type" value="Genomic_DNA"/>
</dbReference>
<evidence type="ECO:0000313" key="1">
    <source>
        <dbReference type="EMBL" id="MDJ1651482.1"/>
    </source>
</evidence>
<gene>
    <name evidence="1" type="ORF">QNJ86_11780</name>
</gene>
<proteinExistence type="predicted"/>
<reference evidence="1 2" key="1">
    <citation type="submission" date="2023-05" db="EMBL/GenBank/DDBJ databases">
        <title>Gordonibacter KGMB12511T sp. nov., isolated from faeces of healthy Korean.</title>
        <authorList>
            <person name="Kim H.S."/>
            <person name="Kim J.-S."/>
            <person name="Suh M.K."/>
            <person name="Eom M.K."/>
            <person name="Do H.E."/>
            <person name="Lee J.-S."/>
        </authorList>
    </citation>
    <scope>NUCLEOTIDE SEQUENCE [LARGE SCALE GENOMIC DNA]</scope>
    <source>
        <strain evidence="1 2">KGMB12511</strain>
    </source>
</reference>